<dbReference type="Proteomes" id="UP001203665">
    <property type="component" value="Unassembled WGS sequence"/>
</dbReference>
<proteinExistence type="inferred from homology"/>
<keyword evidence="6" id="KW-1185">Reference proteome</keyword>
<dbReference type="InterPro" id="IPR024046">
    <property type="entry name" value="Flagellar_assmbl_FliW_dom_sf"/>
</dbReference>
<dbReference type="Gene3D" id="2.30.290.10">
    <property type="entry name" value="BH3618-like"/>
    <property type="match status" value="1"/>
</dbReference>
<evidence type="ECO:0000256" key="3">
    <source>
        <dbReference type="ARBA" id="ARBA00022845"/>
    </source>
</evidence>
<evidence type="ECO:0000313" key="6">
    <source>
        <dbReference type="Proteomes" id="UP001203665"/>
    </source>
</evidence>
<accession>A0ABT0XIG1</accession>
<comment type="subunit">
    <text evidence="4">Interacts with translational regulator CsrA and flagellin(s).</text>
</comment>
<evidence type="ECO:0000256" key="2">
    <source>
        <dbReference type="ARBA" id="ARBA00022795"/>
    </source>
</evidence>
<keyword evidence="3 4" id="KW-0810">Translation regulation</keyword>
<reference evidence="5" key="1">
    <citation type="submission" date="2022-06" db="EMBL/GenBank/DDBJ databases">
        <title>Alkalicoccobacillus porphyridii sp. nov., isolated from a marine red alga, Porphyridium purpureum and reclassification of Shouchella plakortidis and Shouchella gibsonii as Alkalicoccobacillus plakortidis comb. nov. and Alkalicoccobacillus gibsonii comb. nov.</title>
        <authorList>
            <person name="Kim K.H."/>
            <person name="Lee J.K."/>
            <person name="Han D.M."/>
            <person name="Baek J.H."/>
            <person name="Jeon C.O."/>
        </authorList>
    </citation>
    <scope>NUCLEOTIDE SEQUENCE</scope>
    <source>
        <strain evidence="5">DSM 19153</strain>
    </source>
</reference>
<sequence>MNIHSKYFGEISIHENEQIIIPAGLPAFEDQKKYVLLPFDEGTPFFVLQSTEKPEVAFITVSPFQYIPDYQLELSDSTIKQLKIQKEEDVAVYVLLTVQDPFEQTTANLQAPVIVNTHSKIGKQVFTNESIYHTKHAIFKPVHQKEVK</sequence>
<evidence type="ECO:0000256" key="1">
    <source>
        <dbReference type="ARBA" id="ARBA00022490"/>
    </source>
</evidence>
<dbReference type="HAMAP" id="MF_01185">
    <property type="entry name" value="FliW"/>
    <property type="match status" value="1"/>
</dbReference>
<dbReference type="PANTHER" id="PTHR39190">
    <property type="entry name" value="FLAGELLAR ASSEMBLY FACTOR FLIW"/>
    <property type="match status" value="1"/>
</dbReference>
<dbReference type="PANTHER" id="PTHR39190:SF1">
    <property type="entry name" value="FLAGELLAR ASSEMBLY FACTOR FLIW"/>
    <property type="match status" value="1"/>
</dbReference>
<dbReference type="EMBL" id="JAMQJY010000001">
    <property type="protein sequence ID" value="MCM2675695.1"/>
    <property type="molecule type" value="Genomic_DNA"/>
</dbReference>
<organism evidence="5 6">
    <name type="scientific">Alkalicoccobacillus plakortidis</name>
    <dbReference type="NCBI Taxonomy" id="444060"/>
    <lineage>
        <taxon>Bacteria</taxon>
        <taxon>Bacillati</taxon>
        <taxon>Bacillota</taxon>
        <taxon>Bacilli</taxon>
        <taxon>Bacillales</taxon>
        <taxon>Bacillaceae</taxon>
        <taxon>Alkalicoccobacillus</taxon>
    </lineage>
</organism>
<gene>
    <name evidence="4 5" type="primary">fliW</name>
    <name evidence="5" type="ORF">NDM98_09450</name>
</gene>
<dbReference type="InterPro" id="IPR003775">
    <property type="entry name" value="Flagellar_assembly_factor_FliW"/>
</dbReference>
<protein>
    <recommendedName>
        <fullName evidence="4">Flagellar assembly factor FliW</fullName>
    </recommendedName>
</protein>
<comment type="similarity">
    <text evidence="4">Belongs to the FliW family.</text>
</comment>
<dbReference type="Pfam" id="PF02623">
    <property type="entry name" value="FliW"/>
    <property type="match status" value="1"/>
</dbReference>
<comment type="caution">
    <text evidence="5">The sequence shown here is derived from an EMBL/GenBank/DDBJ whole genome shotgun (WGS) entry which is preliminary data.</text>
</comment>
<keyword evidence="2 4" id="KW-1005">Bacterial flagellum biogenesis</keyword>
<keyword evidence="4" id="KW-0143">Chaperone</keyword>
<evidence type="ECO:0000313" key="5">
    <source>
        <dbReference type="EMBL" id="MCM2675695.1"/>
    </source>
</evidence>
<keyword evidence="1 4" id="KW-0963">Cytoplasm</keyword>
<dbReference type="SUPFAM" id="SSF141457">
    <property type="entry name" value="BH3618-like"/>
    <property type="match status" value="1"/>
</dbReference>
<comment type="function">
    <text evidence="4">Acts as an anti-CsrA protein, binds CsrA and prevents it from repressing translation of its target genes, one of which is flagellin. Binds to flagellin and participates in the assembly of the flagellum.</text>
</comment>
<name>A0ABT0XIG1_9BACI</name>
<dbReference type="RefSeq" id="WP_251606748.1">
    <property type="nucleotide sequence ID" value="NZ_JAMQJY010000001.1"/>
</dbReference>
<evidence type="ECO:0000256" key="4">
    <source>
        <dbReference type="HAMAP-Rule" id="MF_01185"/>
    </source>
</evidence>
<comment type="subcellular location">
    <subcellularLocation>
        <location evidence="4">Cytoplasm</location>
    </subcellularLocation>
</comment>
<keyword evidence="5" id="KW-0966">Cell projection</keyword>
<keyword evidence="5" id="KW-0969">Cilium</keyword>
<keyword evidence="5" id="KW-0282">Flagellum</keyword>
<dbReference type="NCBIfam" id="NF009793">
    <property type="entry name" value="PRK13285.1-1"/>
    <property type="match status" value="1"/>
</dbReference>